<gene>
    <name evidence="10" type="ORF">SAMN02745218_02910</name>
</gene>
<keyword evidence="11" id="KW-1185">Reference proteome</keyword>
<protein>
    <recommendedName>
        <fullName evidence="2">mannose-1-phosphate guanylyltransferase</fullName>
        <ecNumber evidence="2">2.7.7.13</ecNumber>
    </recommendedName>
</protein>
<evidence type="ECO:0000256" key="7">
    <source>
        <dbReference type="ARBA" id="ARBA00047343"/>
    </source>
</evidence>
<evidence type="ECO:0000256" key="6">
    <source>
        <dbReference type="ARBA" id="ARBA00023134"/>
    </source>
</evidence>
<dbReference type="GO" id="GO:0005525">
    <property type="term" value="F:GTP binding"/>
    <property type="evidence" value="ECO:0007669"/>
    <property type="project" value="UniProtKB-KW"/>
</dbReference>
<evidence type="ECO:0000313" key="11">
    <source>
        <dbReference type="Proteomes" id="UP000184196"/>
    </source>
</evidence>
<evidence type="ECO:0000256" key="5">
    <source>
        <dbReference type="ARBA" id="ARBA00022741"/>
    </source>
</evidence>
<dbReference type="SUPFAM" id="SSF159283">
    <property type="entry name" value="Guanosine diphospho-D-mannose pyrophosphorylase/mannose-6-phosphate isomerase linker domain"/>
    <property type="match status" value="1"/>
</dbReference>
<dbReference type="Proteomes" id="UP000184196">
    <property type="component" value="Unassembled WGS sequence"/>
</dbReference>
<evidence type="ECO:0000256" key="1">
    <source>
        <dbReference type="ARBA" id="ARBA00006115"/>
    </source>
</evidence>
<accession>A0A1M5DT56</accession>
<dbReference type="GO" id="GO:0004475">
    <property type="term" value="F:mannose-1-phosphate guanylyltransferase (GTP) activity"/>
    <property type="evidence" value="ECO:0007669"/>
    <property type="project" value="UniProtKB-EC"/>
</dbReference>
<reference evidence="11" key="1">
    <citation type="submission" date="2016-11" db="EMBL/GenBank/DDBJ databases">
        <authorList>
            <person name="Varghese N."/>
            <person name="Submissions S."/>
        </authorList>
    </citation>
    <scope>NUCLEOTIDE SEQUENCE [LARGE SCALE GENOMIC DNA]</scope>
    <source>
        <strain evidence="11">DSM 11792</strain>
    </source>
</reference>
<dbReference type="EC" id="2.7.7.13" evidence="2"/>
<evidence type="ECO:0000259" key="8">
    <source>
        <dbReference type="Pfam" id="PF00483"/>
    </source>
</evidence>
<comment type="similarity">
    <text evidence="1">Belongs to the mannose-6-phosphate isomerase type 2 family.</text>
</comment>
<dbReference type="EMBL" id="FQUW01000055">
    <property type="protein sequence ID" value="SHF69982.1"/>
    <property type="molecule type" value="Genomic_DNA"/>
</dbReference>
<sequence length="488" mass="54419">MSSECCLLKRRSYAFLVSYIPAFAGKARSMGVYYFAIWLRRYVLTSKHQSLSGISFTQRPIDPLQPHTDCQRAQEYYTTETDVCEVFIALPGDASFIIRHKAVGFQRQFSIKTGVRTAQSGVCPAVRRDVFLFYAVIMAGGAGERFWPLSRRDRPKQFLSLVGERTMLQLTFDRLAGLVPPENVLVVTGINYIETVRQQLPEIPPENIVAEPCGRDTAAAVGLGALHVLRKDPRGIMAVLPADHYIAHVRRFQSVLQAGVSLAAGGQWLVTMGITPTRPDTGYGYICQGELLEYHEDIPVYRVERFTEKPGPEKARQFLAAGCYLWNSGMFIWRADLIYRLIEEHLPALAAGLAEIGRAMDRGSCQEVLSRVYPRLPKVSIDYGVMEKAPNVLVLPGNFGWDDVGSWPALERCRETEENGNVIEARGVFLETRNSIIHAPGRLVATLGVENLVVVDDGECLLVCRKDRAQELKRLTAALKEAGLEDAL</sequence>
<evidence type="ECO:0000256" key="2">
    <source>
        <dbReference type="ARBA" id="ARBA00012387"/>
    </source>
</evidence>
<dbReference type="Gene3D" id="3.90.550.10">
    <property type="entry name" value="Spore Coat Polysaccharide Biosynthesis Protein SpsA, Chain A"/>
    <property type="match status" value="1"/>
</dbReference>
<feature type="domain" description="MannoseP isomerase/GMP-like beta-helix" evidence="9">
    <location>
        <begin position="427"/>
        <end position="475"/>
    </location>
</feature>
<evidence type="ECO:0000256" key="3">
    <source>
        <dbReference type="ARBA" id="ARBA00022679"/>
    </source>
</evidence>
<organism evidence="10 11">
    <name type="scientific">Desulfofundulus australicus DSM 11792</name>
    <dbReference type="NCBI Taxonomy" id="1121425"/>
    <lineage>
        <taxon>Bacteria</taxon>
        <taxon>Bacillati</taxon>
        <taxon>Bacillota</taxon>
        <taxon>Clostridia</taxon>
        <taxon>Eubacteriales</taxon>
        <taxon>Peptococcaceae</taxon>
        <taxon>Desulfofundulus</taxon>
    </lineage>
</organism>
<dbReference type="GO" id="GO:0009298">
    <property type="term" value="P:GDP-mannose biosynthetic process"/>
    <property type="evidence" value="ECO:0007669"/>
    <property type="project" value="TreeGrafter"/>
</dbReference>
<dbReference type="FunFam" id="3.90.550.10:FF:000046">
    <property type="entry name" value="Mannose-1-phosphate guanylyltransferase (GDP)"/>
    <property type="match status" value="1"/>
</dbReference>
<keyword evidence="4 10" id="KW-0548">Nucleotidyltransferase</keyword>
<evidence type="ECO:0000256" key="4">
    <source>
        <dbReference type="ARBA" id="ARBA00022695"/>
    </source>
</evidence>
<dbReference type="PANTHER" id="PTHR46390">
    <property type="entry name" value="MANNOSE-1-PHOSPHATE GUANYLYLTRANSFERASE"/>
    <property type="match status" value="1"/>
</dbReference>
<comment type="catalytic activity">
    <reaction evidence="7">
        <text>alpha-D-mannose 1-phosphate + GTP + H(+) = GDP-alpha-D-mannose + diphosphate</text>
        <dbReference type="Rhea" id="RHEA:15229"/>
        <dbReference type="ChEBI" id="CHEBI:15378"/>
        <dbReference type="ChEBI" id="CHEBI:33019"/>
        <dbReference type="ChEBI" id="CHEBI:37565"/>
        <dbReference type="ChEBI" id="CHEBI:57527"/>
        <dbReference type="ChEBI" id="CHEBI:58409"/>
        <dbReference type="EC" id="2.7.7.13"/>
    </reaction>
</comment>
<dbReference type="Pfam" id="PF22640">
    <property type="entry name" value="ManC_GMP_beta-helix"/>
    <property type="match status" value="1"/>
</dbReference>
<dbReference type="InterPro" id="IPR029044">
    <property type="entry name" value="Nucleotide-diphossugar_trans"/>
</dbReference>
<dbReference type="InterPro" id="IPR054566">
    <property type="entry name" value="ManC/GMP-like_b-helix"/>
</dbReference>
<keyword evidence="6" id="KW-0342">GTP-binding</keyword>
<evidence type="ECO:0000259" key="9">
    <source>
        <dbReference type="Pfam" id="PF22640"/>
    </source>
</evidence>
<dbReference type="Pfam" id="PF00483">
    <property type="entry name" value="NTP_transferase"/>
    <property type="match status" value="1"/>
</dbReference>
<dbReference type="CDD" id="cd02509">
    <property type="entry name" value="GDP-M1P_Guanylyltransferase"/>
    <property type="match status" value="1"/>
</dbReference>
<dbReference type="PANTHER" id="PTHR46390:SF1">
    <property type="entry name" value="MANNOSE-1-PHOSPHATE GUANYLYLTRANSFERASE"/>
    <property type="match status" value="1"/>
</dbReference>
<keyword evidence="3 10" id="KW-0808">Transferase</keyword>
<evidence type="ECO:0000313" key="10">
    <source>
        <dbReference type="EMBL" id="SHF69982.1"/>
    </source>
</evidence>
<keyword evidence="5" id="KW-0547">Nucleotide-binding</keyword>
<proteinExistence type="inferred from homology"/>
<name>A0A1M5DT56_9FIRM</name>
<dbReference type="InterPro" id="IPR005835">
    <property type="entry name" value="NTP_transferase_dom"/>
</dbReference>
<feature type="domain" description="Nucleotidyl transferase" evidence="8">
    <location>
        <begin position="135"/>
        <end position="415"/>
    </location>
</feature>
<dbReference type="InterPro" id="IPR049577">
    <property type="entry name" value="GMPP_N"/>
</dbReference>
<dbReference type="AlphaFoldDB" id="A0A1M5DT56"/>
<dbReference type="SUPFAM" id="SSF53448">
    <property type="entry name" value="Nucleotide-diphospho-sugar transferases"/>
    <property type="match status" value="1"/>
</dbReference>
<dbReference type="InterPro" id="IPR051161">
    <property type="entry name" value="Mannose-6P_isomerase_type2"/>
</dbReference>